<dbReference type="AlphaFoldDB" id="A0A270AXV3"/>
<evidence type="ECO:0000256" key="3">
    <source>
        <dbReference type="ARBA" id="ARBA00022801"/>
    </source>
</evidence>
<dbReference type="STRING" id="34062.AXE82_00990"/>
<dbReference type="InterPro" id="IPR018044">
    <property type="entry name" value="Peptidase_S11"/>
</dbReference>
<dbReference type="EMBL" id="CP024443">
    <property type="protein sequence ID" value="ATR78642.1"/>
    <property type="molecule type" value="Genomic_DNA"/>
</dbReference>
<keyword evidence="6" id="KW-0961">Cell wall biogenesis/degradation</keyword>
<evidence type="ECO:0000313" key="8">
    <source>
        <dbReference type="EMBL" id="ATR78642.1"/>
    </source>
</evidence>
<keyword evidence="8" id="KW-0645">Protease</keyword>
<sequence>MKTLLKKTLLGTVIALVGVQSNAELNMQTGSQAKVSWGGQGSLDKARAIMYNSTPQTTSFNSSNYNSYNNAYSEDESYNPAWSQDSTRASGSYFVNSKGALVVDALTGNTIYEKNADIARPIASISKLMTAVVVAESGANMSETLTISPLDFKTPKQSGSDRLKVGDQLNRAEMLLMMMMKSENPAAKALARTDPMGYDNFISRMNQKARELGMTQTRFYDPSGLDSRNVASPRDLAILARYAQKMNLVTQFSTTPSRQFGVYNINSGYRTVAARSTNYMVRDGLYNIGLSKTGYIREAGNCVLFETNVGNRPAIVVLLGASDSKTRWSDAENIIANLSMRRFT</sequence>
<dbReference type="PANTHER" id="PTHR21581:SF26">
    <property type="entry name" value="D-ALANYL-D-ALANINE ENDOPEPTIDASE"/>
    <property type="match status" value="1"/>
</dbReference>
<evidence type="ECO:0000256" key="4">
    <source>
        <dbReference type="ARBA" id="ARBA00022960"/>
    </source>
</evidence>
<keyword evidence="5" id="KW-0573">Peptidoglycan synthesis</keyword>
<dbReference type="GO" id="GO:0009002">
    <property type="term" value="F:serine-type D-Ala-D-Ala carboxypeptidase activity"/>
    <property type="evidence" value="ECO:0007669"/>
    <property type="project" value="InterPro"/>
</dbReference>
<reference evidence="9" key="1">
    <citation type="submission" date="2017-11" db="EMBL/GenBank/DDBJ databases">
        <title>Complete genome sequence of Moraxella osloensis NP7 isolated from human skin.</title>
        <authorList>
            <person name="Lee K."/>
            <person name="Lim J.Y."/>
            <person name="Hwang I."/>
        </authorList>
    </citation>
    <scope>NUCLEOTIDE SEQUENCE [LARGE SCALE GENOMIC DNA]</scope>
    <source>
        <strain evidence="9">NP7</strain>
    </source>
</reference>
<dbReference type="SUPFAM" id="SSF56601">
    <property type="entry name" value="beta-lactamase/transpeptidase-like"/>
    <property type="match status" value="1"/>
</dbReference>
<proteinExistence type="inferred from homology"/>
<dbReference type="Proteomes" id="UP000229340">
    <property type="component" value="Chromosome"/>
</dbReference>
<organism evidence="8 9">
    <name type="scientific">Faucicola osloensis</name>
    <name type="common">Moraxella osloensis</name>
    <dbReference type="NCBI Taxonomy" id="34062"/>
    <lineage>
        <taxon>Bacteria</taxon>
        <taxon>Pseudomonadati</taxon>
        <taxon>Pseudomonadota</taxon>
        <taxon>Gammaproteobacteria</taxon>
        <taxon>Moraxellales</taxon>
        <taxon>Moraxellaceae</taxon>
        <taxon>Faucicola</taxon>
    </lineage>
</organism>
<evidence type="ECO:0000256" key="1">
    <source>
        <dbReference type="ARBA" id="ARBA00007164"/>
    </source>
</evidence>
<comment type="similarity">
    <text evidence="1 7">Belongs to the peptidase S11 family.</text>
</comment>
<evidence type="ECO:0000256" key="6">
    <source>
        <dbReference type="ARBA" id="ARBA00023316"/>
    </source>
</evidence>
<protein>
    <submittedName>
        <fullName evidence="8">D-alanyl-D-alanine carboxypeptidase</fullName>
    </submittedName>
</protein>
<dbReference type="Pfam" id="PF00768">
    <property type="entry name" value="Peptidase_S11"/>
    <property type="match status" value="1"/>
</dbReference>
<dbReference type="Gene3D" id="3.40.710.10">
    <property type="entry name" value="DD-peptidase/beta-lactamase superfamily"/>
    <property type="match status" value="1"/>
</dbReference>
<dbReference type="PRINTS" id="PR00725">
    <property type="entry name" value="DADACBPTASE1"/>
</dbReference>
<dbReference type="GO" id="GO:0009252">
    <property type="term" value="P:peptidoglycan biosynthetic process"/>
    <property type="evidence" value="ECO:0007669"/>
    <property type="project" value="UniProtKB-KW"/>
</dbReference>
<keyword evidence="2" id="KW-0732">Signal</keyword>
<evidence type="ECO:0000256" key="2">
    <source>
        <dbReference type="ARBA" id="ARBA00022729"/>
    </source>
</evidence>
<dbReference type="GO" id="GO:0071555">
    <property type="term" value="P:cell wall organization"/>
    <property type="evidence" value="ECO:0007669"/>
    <property type="project" value="UniProtKB-KW"/>
</dbReference>
<dbReference type="GO" id="GO:0006508">
    <property type="term" value="P:proteolysis"/>
    <property type="evidence" value="ECO:0007669"/>
    <property type="project" value="InterPro"/>
</dbReference>
<dbReference type="InterPro" id="IPR012338">
    <property type="entry name" value="Beta-lactam/transpept-like"/>
</dbReference>
<evidence type="ECO:0000256" key="7">
    <source>
        <dbReference type="RuleBase" id="RU004016"/>
    </source>
</evidence>
<dbReference type="RefSeq" id="WP_076776710.1">
    <property type="nucleotide sequence ID" value="NZ_CP024443.1"/>
</dbReference>
<evidence type="ECO:0000256" key="5">
    <source>
        <dbReference type="ARBA" id="ARBA00022984"/>
    </source>
</evidence>
<keyword evidence="4" id="KW-0133">Cell shape</keyword>
<accession>A0A270AXV3</accession>
<keyword evidence="3" id="KW-0378">Hydrolase</keyword>
<name>A0A270AXV3_FAUOS</name>
<evidence type="ECO:0000313" key="9">
    <source>
        <dbReference type="Proteomes" id="UP000229340"/>
    </source>
</evidence>
<dbReference type="GO" id="GO:0008360">
    <property type="term" value="P:regulation of cell shape"/>
    <property type="evidence" value="ECO:0007669"/>
    <property type="project" value="UniProtKB-KW"/>
</dbReference>
<gene>
    <name evidence="8" type="ORF">NP7_04855</name>
</gene>
<keyword evidence="8" id="KW-0121">Carboxypeptidase</keyword>
<dbReference type="PANTHER" id="PTHR21581">
    <property type="entry name" value="D-ALANYL-D-ALANINE CARBOXYPEPTIDASE"/>
    <property type="match status" value="1"/>
</dbReference>
<dbReference type="InterPro" id="IPR001967">
    <property type="entry name" value="Peptidase_S11_N"/>
</dbReference>